<protein>
    <submittedName>
        <fullName evidence="3">Uncharacterized protein</fullName>
    </submittedName>
</protein>
<organism evidence="3 4">
    <name type="scientific">Adiantum capillus-veneris</name>
    <name type="common">Maidenhair fern</name>
    <dbReference type="NCBI Taxonomy" id="13818"/>
    <lineage>
        <taxon>Eukaryota</taxon>
        <taxon>Viridiplantae</taxon>
        <taxon>Streptophyta</taxon>
        <taxon>Embryophyta</taxon>
        <taxon>Tracheophyta</taxon>
        <taxon>Polypodiopsida</taxon>
        <taxon>Polypodiidae</taxon>
        <taxon>Polypodiales</taxon>
        <taxon>Pteridineae</taxon>
        <taxon>Pteridaceae</taxon>
        <taxon>Vittarioideae</taxon>
        <taxon>Adiantum</taxon>
    </lineage>
</organism>
<sequence>MRLRSLLSFLVGVLTMALLLFARSTAPSSSAGERRPNLSNNISVNSPNKMASGRPGGSGHRSPREREVSMKNPCFAFDKGSREIDLSVYEGEEPAVR</sequence>
<keyword evidence="4" id="KW-1185">Reference proteome</keyword>
<evidence type="ECO:0000313" key="3">
    <source>
        <dbReference type="EMBL" id="KAI5065123.1"/>
    </source>
</evidence>
<feature type="signal peptide" evidence="2">
    <location>
        <begin position="1"/>
        <end position="22"/>
    </location>
</feature>
<feature type="region of interest" description="Disordered" evidence="1">
    <location>
        <begin position="25"/>
        <end position="70"/>
    </location>
</feature>
<accession>A0A9D4Z7E5</accession>
<evidence type="ECO:0000256" key="1">
    <source>
        <dbReference type="SAM" id="MobiDB-lite"/>
    </source>
</evidence>
<gene>
    <name evidence="3" type="ORF">GOP47_0019818</name>
</gene>
<dbReference type="Proteomes" id="UP000886520">
    <property type="component" value="Chromosome 19"/>
</dbReference>
<feature type="chain" id="PRO_5039291044" evidence="2">
    <location>
        <begin position="23"/>
        <end position="97"/>
    </location>
</feature>
<comment type="caution">
    <text evidence="3">The sequence shown here is derived from an EMBL/GenBank/DDBJ whole genome shotgun (WGS) entry which is preliminary data.</text>
</comment>
<feature type="compositionally biased region" description="Polar residues" evidence="1">
    <location>
        <begin position="25"/>
        <end position="49"/>
    </location>
</feature>
<evidence type="ECO:0000256" key="2">
    <source>
        <dbReference type="SAM" id="SignalP"/>
    </source>
</evidence>
<proteinExistence type="predicted"/>
<name>A0A9D4Z7E5_ADICA</name>
<keyword evidence="2" id="KW-0732">Signal</keyword>
<dbReference type="EMBL" id="JABFUD020000019">
    <property type="protein sequence ID" value="KAI5065123.1"/>
    <property type="molecule type" value="Genomic_DNA"/>
</dbReference>
<evidence type="ECO:0000313" key="4">
    <source>
        <dbReference type="Proteomes" id="UP000886520"/>
    </source>
</evidence>
<reference evidence="3" key="1">
    <citation type="submission" date="2021-01" db="EMBL/GenBank/DDBJ databases">
        <title>Adiantum capillus-veneris genome.</title>
        <authorList>
            <person name="Fang Y."/>
            <person name="Liao Q."/>
        </authorList>
    </citation>
    <scope>NUCLEOTIDE SEQUENCE</scope>
    <source>
        <strain evidence="3">H3</strain>
        <tissue evidence="3">Leaf</tissue>
    </source>
</reference>
<dbReference type="AlphaFoldDB" id="A0A9D4Z7E5"/>